<sequence>MTTRSGGRAAKRTDTRSGRATDPARGRTAEAGAGASDEEMARQVARQTASDRAVEPFFERERGGAATDVEAAKARADQVK</sequence>
<protein>
    <submittedName>
        <fullName evidence="2">Uncharacterized protein</fullName>
    </submittedName>
</protein>
<evidence type="ECO:0000256" key="1">
    <source>
        <dbReference type="SAM" id="MobiDB-lite"/>
    </source>
</evidence>
<organism evidence="2 3">
    <name type="scientific">Pseudofrankia asymbiotica</name>
    <dbReference type="NCBI Taxonomy" id="1834516"/>
    <lineage>
        <taxon>Bacteria</taxon>
        <taxon>Bacillati</taxon>
        <taxon>Actinomycetota</taxon>
        <taxon>Actinomycetes</taxon>
        <taxon>Frankiales</taxon>
        <taxon>Frankiaceae</taxon>
        <taxon>Pseudofrankia</taxon>
    </lineage>
</organism>
<dbReference type="OrthoDB" id="3215832at2"/>
<dbReference type="AlphaFoldDB" id="A0A1V2I6W3"/>
<gene>
    <name evidence="2" type="ORF">BL253_26325</name>
</gene>
<dbReference type="Proteomes" id="UP000188929">
    <property type="component" value="Unassembled WGS sequence"/>
</dbReference>
<evidence type="ECO:0000313" key="2">
    <source>
        <dbReference type="EMBL" id="ONH25850.1"/>
    </source>
</evidence>
<reference evidence="3" key="1">
    <citation type="submission" date="2016-10" db="EMBL/GenBank/DDBJ databases">
        <title>Frankia sp. NRRL B-16386 Genome sequencing.</title>
        <authorList>
            <person name="Ghodhbane-Gtari F."/>
            <person name="Swanson E."/>
            <person name="Gueddou A."/>
            <person name="Hezbri K."/>
            <person name="Ktari K."/>
            <person name="Nouioui I."/>
            <person name="Morris K."/>
            <person name="Simpson S."/>
            <person name="Abebe-Akele F."/>
            <person name="Thomas K."/>
            <person name="Gtari M."/>
            <person name="Tisa L.S."/>
        </authorList>
    </citation>
    <scope>NUCLEOTIDE SEQUENCE [LARGE SCALE GENOMIC DNA]</scope>
    <source>
        <strain evidence="3">NRRL B-16386</strain>
    </source>
</reference>
<evidence type="ECO:0000313" key="3">
    <source>
        <dbReference type="Proteomes" id="UP000188929"/>
    </source>
</evidence>
<comment type="caution">
    <text evidence="2">The sequence shown here is derived from an EMBL/GenBank/DDBJ whole genome shotgun (WGS) entry which is preliminary data.</text>
</comment>
<dbReference type="EMBL" id="MOMC01000056">
    <property type="protein sequence ID" value="ONH25850.1"/>
    <property type="molecule type" value="Genomic_DNA"/>
</dbReference>
<feature type="compositionally biased region" description="Basic and acidic residues" evidence="1">
    <location>
        <begin position="70"/>
        <end position="80"/>
    </location>
</feature>
<dbReference type="RefSeq" id="WP_076820068.1">
    <property type="nucleotide sequence ID" value="NZ_MOMC01000056.1"/>
</dbReference>
<feature type="compositionally biased region" description="Basic and acidic residues" evidence="1">
    <location>
        <begin position="11"/>
        <end position="28"/>
    </location>
</feature>
<proteinExistence type="predicted"/>
<name>A0A1V2I6W3_9ACTN</name>
<accession>A0A1V2I6W3</accession>
<feature type="region of interest" description="Disordered" evidence="1">
    <location>
        <begin position="1"/>
        <end position="80"/>
    </location>
</feature>
<keyword evidence="3" id="KW-1185">Reference proteome</keyword>
<feature type="compositionally biased region" description="Basic and acidic residues" evidence="1">
    <location>
        <begin position="52"/>
        <end position="63"/>
    </location>
</feature>